<dbReference type="GO" id="GO:0005634">
    <property type="term" value="C:nucleus"/>
    <property type="evidence" value="ECO:0007669"/>
    <property type="project" value="TreeGrafter"/>
</dbReference>
<feature type="binding site" evidence="5">
    <location>
        <begin position="258"/>
        <end position="262"/>
    </location>
    <ligand>
        <name>FAD</name>
        <dbReference type="ChEBI" id="CHEBI:57692"/>
    </ligand>
</feature>
<feature type="site" description="Electron transfer via tryptophanyl radical" evidence="6">
    <location>
        <position position="407"/>
    </location>
</feature>
<evidence type="ECO:0000256" key="1">
    <source>
        <dbReference type="ARBA" id="ARBA00005862"/>
    </source>
</evidence>
<feature type="non-terminal residue" evidence="8">
    <location>
        <position position="1"/>
    </location>
</feature>
<evidence type="ECO:0000256" key="2">
    <source>
        <dbReference type="ARBA" id="ARBA00022630"/>
    </source>
</evidence>
<dbReference type="InterPro" id="IPR014729">
    <property type="entry name" value="Rossmann-like_a/b/a_fold"/>
</dbReference>
<feature type="binding site" evidence="5">
    <location>
        <begin position="299"/>
        <end position="306"/>
    </location>
    <ligand>
        <name>FAD</name>
        <dbReference type="ChEBI" id="CHEBI:57692"/>
    </ligand>
</feature>
<comment type="similarity">
    <text evidence="1">Belongs to the DNA photolyase class-1 family.</text>
</comment>
<keyword evidence="4" id="KW-0157">Chromophore</keyword>
<dbReference type="Proteomes" id="UP000316079">
    <property type="component" value="Unassembled WGS sequence"/>
</dbReference>
<gene>
    <name evidence="8" type="ORF">DNTS_029629</name>
</gene>
<dbReference type="Gene3D" id="1.25.40.80">
    <property type="match status" value="1"/>
</dbReference>
<evidence type="ECO:0000313" key="8">
    <source>
        <dbReference type="EMBL" id="TRY91911.1"/>
    </source>
</evidence>
<evidence type="ECO:0000313" key="9">
    <source>
        <dbReference type="Proteomes" id="UP000316079"/>
    </source>
</evidence>
<keyword evidence="2 5" id="KW-0285">Flavoprotein</keyword>
<dbReference type="GO" id="GO:0003677">
    <property type="term" value="F:DNA binding"/>
    <property type="evidence" value="ECO:0007669"/>
    <property type="project" value="TreeGrafter"/>
</dbReference>
<dbReference type="GO" id="GO:0043153">
    <property type="term" value="P:entrainment of circadian clock by photoperiod"/>
    <property type="evidence" value="ECO:0007669"/>
    <property type="project" value="TreeGrafter"/>
</dbReference>
<dbReference type="Gene3D" id="3.40.50.620">
    <property type="entry name" value="HUPs"/>
    <property type="match status" value="1"/>
</dbReference>
<evidence type="ECO:0000256" key="6">
    <source>
        <dbReference type="PIRSR" id="PIRSR602081-2"/>
    </source>
</evidence>
<comment type="cofactor">
    <cofactor evidence="5">
        <name>FAD</name>
        <dbReference type="ChEBI" id="CHEBI:57692"/>
    </cofactor>
    <text evidence="5">Binds 1 FAD per subunit.</text>
</comment>
<dbReference type="FunFam" id="1.10.579.10:FF:000001">
    <property type="entry name" value="Cryptochrome 1"/>
    <property type="match status" value="1"/>
</dbReference>
<dbReference type="Pfam" id="PF03441">
    <property type="entry name" value="FAD_binding_7"/>
    <property type="match status" value="1"/>
</dbReference>
<feature type="binding site" evidence="5">
    <location>
        <begin position="397"/>
        <end position="399"/>
    </location>
    <ligand>
        <name>FAD</name>
        <dbReference type="ChEBI" id="CHEBI:57692"/>
    </ligand>
</feature>
<accession>A0A553QPK4</accession>
<dbReference type="InterPro" id="IPR036134">
    <property type="entry name" value="Crypto/Photolyase_FAD-like_sf"/>
</dbReference>
<dbReference type="InterPro" id="IPR002081">
    <property type="entry name" value="Cryptochrome/DNA_photolyase_1"/>
</dbReference>
<dbReference type="GO" id="GO:0005737">
    <property type="term" value="C:cytoplasm"/>
    <property type="evidence" value="ECO:0007669"/>
    <property type="project" value="TreeGrafter"/>
</dbReference>
<feature type="site" description="Electron transfer via tryptophanyl radical" evidence="6">
    <location>
        <position position="330"/>
    </location>
</feature>
<feature type="domain" description="Photolyase/cryptochrome alpha/beta" evidence="7">
    <location>
        <begin position="16"/>
        <end position="146"/>
    </location>
</feature>
<dbReference type="Gene3D" id="1.10.579.10">
    <property type="entry name" value="DNA Cyclobutane Dipyrimidine Photolyase, subunit A, domain 3"/>
    <property type="match status" value="1"/>
</dbReference>
<dbReference type="SUPFAM" id="SSF48173">
    <property type="entry name" value="Cryptochrome/photolyase FAD-binding domain"/>
    <property type="match status" value="1"/>
</dbReference>
<sequence>IPSVPSPLNPSSIMTHRTIHLFRKGIRLHDNPTLLGALASSSTIFPVYILDVEFLEQVMCIGALRWRFILQSLEDLDANLRSLGSRLYVVRGATTSVLRDLVTRWNITQISYDTEVEPYYSNMEAEIRELAEACALETLTRVSHTLYDVKRIVKANKGSPPLTYKKFLQVLSILGEPDRPVRTVTTDDFLRCAMPLEAEEAFAVPSLSDLGLQVDSEVLWPGGETVGLRRLETHLQSQGWVVNFSKPRTIPNSLLPSTTGLSPYLSLGCLSVRTFYHRLNSIYAQSKNHSLPPVSLQGQVLWREFFYTVASATPNFTRMEGNQICLQMEWYHDPEALEKWKTARTGFPWIDAIMTQLREEGWVHHLARHAAACFLTRGDLWISWEEGMKVFEEHLLDADYSVNAGNWMWLSASAFFHKYTRIFCPVRFGRRTDPQGQYLRKYLPVLKNFPAQYIYEPWKAPEDVQLRAGCIIGKDYPRPMVCHYEASQRNLGLMRQVRVEQRNTAELTRDVADDPMEAGLKRGLHEEVELEEEVESKCMNKRFIGCSSHKPCPHSWTQESLHRTELSEEVM</sequence>
<protein>
    <recommendedName>
        <fullName evidence="7">Photolyase/cryptochrome alpha/beta domain-containing protein</fullName>
    </recommendedName>
</protein>
<name>A0A553QPK4_9TELE</name>
<keyword evidence="9" id="KW-1185">Reference proteome</keyword>
<dbReference type="OrthoDB" id="435881at2759"/>
<dbReference type="AlphaFoldDB" id="A0A553QPK4"/>
<dbReference type="GO" id="GO:0071949">
    <property type="term" value="F:FAD binding"/>
    <property type="evidence" value="ECO:0007669"/>
    <property type="project" value="TreeGrafter"/>
</dbReference>
<dbReference type="InterPro" id="IPR006050">
    <property type="entry name" value="DNA_photolyase_N"/>
</dbReference>
<keyword evidence="3 5" id="KW-0274">FAD</keyword>
<dbReference type="PROSITE" id="PS51645">
    <property type="entry name" value="PHR_CRY_ALPHA_BETA"/>
    <property type="match status" value="1"/>
</dbReference>
<dbReference type="InterPro" id="IPR036155">
    <property type="entry name" value="Crypto/Photolyase_N_sf"/>
</dbReference>
<dbReference type="PANTHER" id="PTHR11455:SF63">
    <property type="entry name" value="PHOTOLYASE_CRYPTOCHROME ALPHA_BETA DOMAIN-CONTAINING PROTEIN"/>
    <property type="match status" value="1"/>
</dbReference>
<dbReference type="Pfam" id="PF00875">
    <property type="entry name" value="DNA_photolyase"/>
    <property type="match status" value="1"/>
</dbReference>
<dbReference type="InterPro" id="IPR005101">
    <property type="entry name" value="Cryptochr/Photolyase_FAD-bd"/>
</dbReference>
<evidence type="ECO:0000259" key="7">
    <source>
        <dbReference type="PROSITE" id="PS51645"/>
    </source>
</evidence>
<proteinExistence type="inferred from homology"/>
<feature type="site" description="Electron transfer via tryptophanyl radical" evidence="6">
    <location>
        <position position="384"/>
    </location>
</feature>
<evidence type="ECO:0000256" key="4">
    <source>
        <dbReference type="ARBA" id="ARBA00022991"/>
    </source>
</evidence>
<dbReference type="GO" id="GO:0032922">
    <property type="term" value="P:circadian regulation of gene expression"/>
    <property type="evidence" value="ECO:0007669"/>
    <property type="project" value="TreeGrafter"/>
</dbReference>
<dbReference type="GO" id="GO:0045892">
    <property type="term" value="P:negative regulation of DNA-templated transcription"/>
    <property type="evidence" value="ECO:0007669"/>
    <property type="project" value="TreeGrafter"/>
</dbReference>
<dbReference type="EMBL" id="SRMA01025700">
    <property type="protein sequence ID" value="TRY91911.1"/>
    <property type="molecule type" value="Genomic_DNA"/>
</dbReference>
<comment type="caution">
    <text evidence="8">The sequence shown here is derived from an EMBL/GenBank/DDBJ whole genome shotgun (WGS) entry which is preliminary data.</text>
</comment>
<reference evidence="8 9" key="1">
    <citation type="journal article" date="2019" name="Sci. Data">
        <title>Hybrid genome assembly and annotation of Danionella translucida.</title>
        <authorList>
            <person name="Kadobianskyi M."/>
            <person name="Schulze L."/>
            <person name="Schuelke M."/>
            <person name="Judkewitz B."/>
        </authorList>
    </citation>
    <scope>NUCLEOTIDE SEQUENCE [LARGE SCALE GENOMIC DNA]</scope>
    <source>
        <strain evidence="8 9">Bolton</strain>
    </source>
</reference>
<dbReference type="STRING" id="623744.A0A553QPK4"/>
<organism evidence="8 9">
    <name type="scientific">Danionella cerebrum</name>
    <dbReference type="NCBI Taxonomy" id="2873325"/>
    <lineage>
        <taxon>Eukaryota</taxon>
        <taxon>Metazoa</taxon>
        <taxon>Chordata</taxon>
        <taxon>Craniata</taxon>
        <taxon>Vertebrata</taxon>
        <taxon>Euteleostomi</taxon>
        <taxon>Actinopterygii</taxon>
        <taxon>Neopterygii</taxon>
        <taxon>Teleostei</taxon>
        <taxon>Ostariophysi</taxon>
        <taxon>Cypriniformes</taxon>
        <taxon>Danionidae</taxon>
        <taxon>Danioninae</taxon>
        <taxon>Danionella</taxon>
    </lineage>
</organism>
<dbReference type="SUPFAM" id="SSF52425">
    <property type="entry name" value="Cryptochrome/photolyase, N-terminal domain"/>
    <property type="match status" value="1"/>
</dbReference>
<dbReference type="PANTHER" id="PTHR11455">
    <property type="entry name" value="CRYPTOCHROME"/>
    <property type="match status" value="1"/>
</dbReference>
<evidence type="ECO:0000256" key="5">
    <source>
        <dbReference type="PIRSR" id="PIRSR602081-1"/>
    </source>
</evidence>
<evidence type="ECO:0000256" key="3">
    <source>
        <dbReference type="ARBA" id="ARBA00022827"/>
    </source>
</evidence>